<dbReference type="EMBL" id="KB822722">
    <property type="protein sequence ID" value="ETN38327.1"/>
    <property type="molecule type" value="Genomic_DNA"/>
</dbReference>
<protein>
    <recommendedName>
        <fullName evidence="2">Ubiquitin-like-conjugating enzyme ATG10</fullName>
    </recommendedName>
    <alternativeName>
        <fullName evidence="7">Autophagy-related protein 10</fullName>
    </alternativeName>
</protein>
<dbReference type="VEuPathDB" id="FungiDB:HMPREF1541_06362"/>
<accession>W2RPC6</accession>
<dbReference type="InterPro" id="IPR007135">
    <property type="entry name" value="Atg3/Atg10"/>
</dbReference>
<dbReference type="eggNOG" id="KOG4741">
    <property type="taxonomic scope" value="Eukaryota"/>
</dbReference>
<dbReference type="GO" id="GO:0000422">
    <property type="term" value="P:autophagy of mitochondrion"/>
    <property type="evidence" value="ECO:0007669"/>
    <property type="project" value="TreeGrafter"/>
</dbReference>
<keyword evidence="10" id="KW-1185">Reference proteome</keyword>
<keyword evidence="6" id="KW-0072">Autophagy</keyword>
<keyword evidence="5" id="KW-0653">Protein transport</keyword>
<dbReference type="Proteomes" id="UP000030752">
    <property type="component" value="Unassembled WGS sequence"/>
</dbReference>
<reference evidence="9 10" key="1">
    <citation type="submission" date="2013-03" db="EMBL/GenBank/DDBJ databases">
        <title>The Genome Sequence of Phialophora europaea CBS 101466.</title>
        <authorList>
            <consortium name="The Broad Institute Genomics Platform"/>
            <person name="Cuomo C."/>
            <person name="de Hoog S."/>
            <person name="Gorbushina A."/>
            <person name="Walker B."/>
            <person name="Young S.K."/>
            <person name="Zeng Q."/>
            <person name="Gargeya S."/>
            <person name="Fitzgerald M."/>
            <person name="Haas B."/>
            <person name="Abouelleil A."/>
            <person name="Allen A.W."/>
            <person name="Alvarado L."/>
            <person name="Arachchi H.M."/>
            <person name="Berlin A.M."/>
            <person name="Chapman S.B."/>
            <person name="Gainer-Dewar J."/>
            <person name="Goldberg J."/>
            <person name="Griggs A."/>
            <person name="Gujja S."/>
            <person name="Hansen M."/>
            <person name="Howarth C."/>
            <person name="Imamovic A."/>
            <person name="Ireland A."/>
            <person name="Larimer J."/>
            <person name="McCowan C."/>
            <person name="Murphy C."/>
            <person name="Pearson M."/>
            <person name="Poon T.W."/>
            <person name="Priest M."/>
            <person name="Roberts A."/>
            <person name="Saif S."/>
            <person name="Shea T."/>
            <person name="Sisk P."/>
            <person name="Sykes S."/>
            <person name="Wortman J."/>
            <person name="Nusbaum C."/>
            <person name="Birren B."/>
        </authorList>
    </citation>
    <scope>NUCLEOTIDE SEQUENCE [LARGE SCALE GENOMIC DNA]</scope>
    <source>
        <strain evidence="9 10">CBS 101466</strain>
    </source>
</reference>
<dbReference type="STRING" id="1220924.W2RPC6"/>
<evidence type="ECO:0000256" key="5">
    <source>
        <dbReference type="ARBA" id="ARBA00022927"/>
    </source>
</evidence>
<name>W2RPC6_CYPE1</name>
<sequence length="116" mass="12800">MDIIFSIILSKTYSVPVLWFRAASMASLDELYEVLVPPHLSDSVRDVGVLGGISQAYHPLTEIPAYFVHPCRTHEALRGVDDGQNLPAEEYLLVWFGIIAAAVGLYVPSKLICGRK</sequence>
<evidence type="ECO:0000313" key="9">
    <source>
        <dbReference type="EMBL" id="ETN38327.1"/>
    </source>
</evidence>
<organism evidence="9 10">
    <name type="scientific">Cyphellophora europaea (strain CBS 101466)</name>
    <name type="common">Phialophora europaea</name>
    <dbReference type="NCBI Taxonomy" id="1220924"/>
    <lineage>
        <taxon>Eukaryota</taxon>
        <taxon>Fungi</taxon>
        <taxon>Dikarya</taxon>
        <taxon>Ascomycota</taxon>
        <taxon>Pezizomycotina</taxon>
        <taxon>Eurotiomycetes</taxon>
        <taxon>Chaetothyriomycetidae</taxon>
        <taxon>Chaetothyriales</taxon>
        <taxon>Cyphellophoraceae</taxon>
        <taxon>Cyphellophora</taxon>
    </lineage>
</organism>
<keyword evidence="4" id="KW-0833">Ubl conjugation pathway</keyword>
<evidence type="ECO:0000256" key="3">
    <source>
        <dbReference type="ARBA" id="ARBA00022679"/>
    </source>
</evidence>
<dbReference type="GO" id="GO:0015031">
    <property type="term" value="P:protein transport"/>
    <property type="evidence" value="ECO:0007669"/>
    <property type="project" value="UniProtKB-KW"/>
</dbReference>
<dbReference type="GO" id="GO:0061651">
    <property type="term" value="F:Atg12 conjugating enzyme activity"/>
    <property type="evidence" value="ECO:0007669"/>
    <property type="project" value="TreeGrafter"/>
</dbReference>
<dbReference type="RefSeq" id="XP_008718916.1">
    <property type="nucleotide sequence ID" value="XM_008720694.1"/>
</dbReference>
<evidence type="ECO:0000313" key="10">
    <source>
        <dbReference type="Proteomes" id="UP000030752"/>
    </source>
</evidence>
<dbReference type="GO" id="GO:0000045">
    <property type="term" value="P:autophagosome assembly"/>
    <property type="evidence" value="ECO:0007669"/>
    <property type="project" value="TreeGrafter"/>
</dbReference>
<feature type="transmembrane region" description="Helical" evidence="8">
    <location>
        <begin position="92"/>
        <end position="113"/>
    </location>
</feature>
<keyword evidence="5" id="KW-0813">Transport</keyword>
<keyword evidence="3" id="KW-0808">Transferase</keyword>
<dbReference type="Pfam" id="PF03987">
    <property type="entry name" value="Autophagy_act_C"/>
    <property type="match status" value="1"/>
</dbReference>
<evidence type="ECO:0000256" key="8">
    <source>
        <dbReference type="SAM" id="Phobius"/>
    </source>
</evidence>
<comment type="similarity">
    <text evidence="1">Belongs to the ATG10 family.</text>
</comment>
<proteinExistence type="inferred from homology"/>
<keyword evidence="8" id="KW-1133">Transmembrane helix</keyword>
<dbReference type="GO" id="GO:0005829">
    <property type="term" value="C:cytosol"/>
    <property type="evidence" value="ECO:0007669"/>
    <property type="project" value="TreeGrafter"/>
</dbReference>
<gene>
    <name evidence="9" type="ORF">HMPREF1541_06362</name>
</gene>
<dbReference type="InParanoid" id="W2RPC6"/>
<dbReference type="AlphaFoldDB" id="W2RPC6"/>
<dbReference type="HOGENOM" id="CLU_072332_5_0_1"/>
<dbReference type="Gene3D" id="3.30.1460.50">
    <property type="match status" value="1"/>
</dbReference>
<evidence type="ECO:0000256" key="7">
    <source>
        <dbReference type="ARBA" id="ARBA00029833"/>
    </source>
</evidence>
<dbReference type="OrthoDB" id="4089664at2759"/>
<evidence type="ECO:0000256" key="6">
    <source>
        <dbReference type="ARBA" id="ARBA00023006"/>
    </source>
</evidence>
<dbReference type="PANTHER" id="PTHR14957">
    <property type="entry name" value="UBIQUITIN-LIKE-CONJUGATING ENZYME ATG10"/>
    <property type="match status" value="1"/>
</dbReference>
<dbReference type="GO" id="GO:0032446">
    <property type="term" value="P:protein modification by small protein conjugation"/>
    <property type="evidence" value="ECO:0007669"/>
    <property type="project" value="TreeGrafter"/>
</dbReference>
<evidence type="ECO:0000256" key="1">
    <source>
        <dbReference type="ARBA" id="ARBA00005696"/>
    </source>
</evidence>
<dbReference type="GeneID" id="19973701"/>
<dbReference type="PANTHER" id="PTHR14957:SF1">
    <property type="entry name" value="UBIQUITIN-LIKE-CONJUGATING ENZYME ATG10"/>
    <property type="match status" value="1"/>
</dbReference>
<keyword evidence="8" id="KW-0812">Transmembrane</keyword>
<evidence type="ECO:0000256" key="2">
    <source>
        <dbReference type="ARBA" id="ARBA00021099"/>
    </source>
</evidence>
<evidence type="ECO:0000256" key="4">
    <source>
        <dbReference type="ARBA" id="ARBA00022786"/>
    </source>
</evidence>
<keyword evidence="8" id="KW-0472">Membrane</keyword>